<gene>
    <name evidence="2" type="ORF">C1SCF055_LOCUS14719</name>
</gene>
<dbReference type="EMBL" id="CAMXCT020001169">
    <property type="protein sequence ID" value="CAL1140823.1"/>
    <property type="molecule type" value="Genomic_DNA"/>
</dbReference>
<evidence type="ECO:0000313" key="2">
    <source>
        <dbReference type="EMBL" id="CAI3987448.1"/>
    </source>
</evidence>
<dbReference type="EMBL" id="CAMXCT030001169">
    <property type="protein sequence ID" value="CAL4774760.1"/>
    <property type="molecule type" value="Genomic_DNA"/>
</dbReference>
<protein>
    <submittedName>
        <fullName evidence="2">Uncharacterized protein</fullName>
    </submittedName>
</protein>
<accession>A0A9P1CA69</accession>
<evidence type="ECO:0000313" key="4">
    <source>
        <dbReference type="Proteomes" id="UP001152797"/>
    </source>
</evidence>
<name>A0A9P1CA69_9DINO</name>
<dbReference type="OrthoDB" id="438650at2759"/>
<reference evidence="2" key="1">
    <citation type="submission" date="2022-10" db="EMBL/GenBank/DDBJ databases">
        <authorList>
            <person name="Chen Y."/>
            <person name="Dougan E. K."/>
            <person name="Chan C."/>
            <person name="Rhodes N."/>
            <person name="Thang M."/>
        </authorList>
    </citation>
    <scope>NUCLEOTIDE SEQUENCE</scope>
</reference>
<evidence type="ECO:0000313" key="3">
    <source>
        <dbReference type="EMBL" id="CAL4774760.1"/>
    </source>
</evidence>
<evidence type="ECO:0000256" key="1">
    <source>
        <dbReference type="SAM" id="MobiDB-lite"/>
    </source>
</evidence>
<reference evidence="3 4" key="2">
    <citation type="submission" date="2024-05" db="EMBL/GenBank/DDBJ databases">
        <authorList>
            <person name="Chen Y."/>
            <person name="Shah S."/>
            <person name="Dougan E. K."/>
            <person name="Thang M."/>
            <person name="Chan C."/>
        </authorList>
    </citation>
    <scope>NUCLEOTIDE SEQUENCE [LARGE SCALE GENOMIC DNA]</scope>
</reference>
<feature type="region of interest" description="Disordered" evidence="1">
    <location>
        <begin position="1318"/>
        <end position="1366"/>
    </location>
</feature>
<feature type="compositionally biased region" description="Basic and acidic residues" evidence="1">
    <location>
        <begin position="1340"/>
        <end position="1366"/>
    </location>
</feature>
<dbReference type="EMBL" id="CAMXCT010001169">
    <property type="protein sequence ID" value="CAI3987448.1"/>
    <property type="molecule type" value="Genomic_DNA"/>
</dbReference>
<organism evidence="2">
    <name type="scientific">Cladocopium goreaui</name>
    <dbReference type="NCBI Taxonomy" id="2562237"/>
    <lineage>
        <taxon>Eukaryota</taxon>
        <taxon>Sar</taxon>
        <taxon>Alveolata</taxon>
        <taxon>Dinophyceae</taxon>
        <taxon>Suessiales</taxon>
        <taxon>Symbiodiniaceae</taxon>
        <taxon>Cladocopium</taxon>
    </lineage>
</organism>
<dbReference type="Proteomes" id="UP001152797">
    <property type="component" value="Unassembled WGS sequence"/>
</dbReference>
<keyword evidence="4" id="KW-1185">Reference proteome</keyword>
<comment type="caution">
    <text evidence="2">The sequence shown here is derived from an EMBL/GenBank/DDBJ whole genome shotgun (WGS) entry which is preliminary data.</text>
</comment>
<sequence length="1366" mass="153953">MKLLRKHASDEKKFGEYVTALDLAVERKKPLSSLSNQVMEKSLLSKCVAEIRQSCAFPIRPEGIVRSSKTTFQENLVKWTSCEERQPHVVDFVLLYMRGKHGVFTMAKINPCGRFRNDGYEFMWVINDVWSRLAMNIAWPRWHGKNLSVLGELGARWEIAETHIVRSSAYKGENQVACLPGFRYDALTTLGLFQTLGALAQVRGLAGTTQLKIVGLLREVLEYSIWPNGLSLLPETILTVEDCQASMKEWLLTLPRSEKAAIKTRWENTASLGSGRHNVMSSCHIGDILFFWMRQPHDSLQSVDIKRVQKRLIHLCAQAVEMAFHADKFPLSTQPPTVLENDTCADQSNWTASKTRNQAAEELRAELLRRFMASKSGFVAGIKHSSNQNIAGIGGSGMSDNASAMQAAAQMCTAYFLKASSALMDKFVTQPYKHLSCYYDAAAVCNFSIMELHLSCDGLVVSAPFALLPQLKQPFEKTSKECLQAIQDVDLPAPLHEISKKDEAAKKLQVCPKEKASSRIKILALNQSLQYLLNLKLSDMEPHIKLRPPKDQEKRCYHVDQQGIPRAYLWNQITKQSVWQSSDSIGIDQVLRLSCLCDEGETAGAMSLMGNGLAIMAHRDSQHKWYNELKMAASENPIINEAISATMLVLNFENGPWHSGLFGRKVRDIHTHIADLPIPNVLLDICMPGIISDLDLPRDTSQETIKGILVEYAESNGKSLHAALGGDHKLGRWGEFVDSFHRLKRVWHIRLFVLLLGCALEGTSPWAAIAGAFEDDPTETLPKVLRVLANPTSLASAKSAYYCLQPLRDFQAMEAKDDKTPGGSYAVMRYVATQWVELMLRIMQNALSPHHLQDIDSMECAEDVLTTHLRFLISVLKQLDEFAQIFRHFPWRFRLLFDQVPAVVESTLKQMREEWEFLMVIEQNTVLHGKYPLNQMPFLRWYVYREVMTLAEERGWVASQDLVDLAKAWFSDPCSTLGCEDSFRALRMAEARHQNNKEVCPEKLQALTIKSINERYKEFELAELKSSDYHGVRPGTYMKRSVFDCSRASANDTGIANFNQIMKTTTVSPHHLSRKSLSMWEAYKMTNGNSQNWWTAQLVRSHQVIHVGNSFSLVVDAPYVKLKVWPLQPGENNASDRKTLRLDMSEWHLKALILDEPLNASIVPYRVELTTSGGFELVVTEAWQPLVNYALEKYAHRLEVVEKTLESRGLGGKPGASKMLSAAVSQSSASSQVCEPGLSAEALKGLIGLYAIPGCSGNCTNKLRVERLLQHLHYSPDLIQEILAKFPKKEEDLGNDGDEMCDEMQVDNQCEAEMLAKILEGMEKHPDSSTEPPSKKTRHDKKDERKPVNHGEFVRLMDKPDLSSEQ</sequence>
<proteinExistence type="predicted"/>
<feature type="non-terminal residue" evidence="2">
    <location>
        <position position="1"/>
    </location>
</feature>